<keyword evidence="1 3" id="KW-0378">Hydrolase</keyword>
<feature type="domain" description="AB hydrolase-1" evidence="2">
    <location>
        <begin position="31"/>
        <end position="269"/>
    </location>
</feature>
<evidence type="ECO:0000313" key="3">
    <source>
        <dbReference type="EMBL" id="ADG07211.1"/>
    </source>
</evidence>
<dbReference type="Gene3D" id="3.40.50.1820">
    <property type="entry name" value="alpha/beta hydrolase"/>
    <property type="match status" value="1"/>
</dbReference>
<dbReference type="InterPro" id="IPR000073">
    <property type="entry name" value="AB_hydrolase_1"/>
</dbReference>
<dbReference type="InterPro" id="IPR029058">
    <property type="entry name" value="AB_hydrolase_fold"/>
</dbReference>
<keyword evidence="4" id="KW-1185">Reference proteome</keyword>
<dbReference type="GO" id="GO:0016020">
    <property type="term" value="C:membrane"/>
    <property type="evidence" value="ECO:0007669"/>
    <property type="project" value="TreeGrafter"/>
</dbReference>
<gene>
    <name evidence="3" type="ordered locus">Btus_2553</name>
</gene>
<dbReference type="eggNOG" id="COG2267">
    <property type="taxonomic scope" value="Bacteria"/>
</dbReference>
<dbReference type="PANTHER" id="PTHR43798:SF31">
    <property type="entry name" value="AB HYDROLASE SUPERFAMILY PROTEIN YCLE"/>
    <property type="match status" value="1"/>
</dbReference>
<dbReference type="AlphaFoldDB" id="D5WTH5"/>
<proteinExistence type="predicted"/>
<evidence type="ECO:0000313" key="4">
    <source>
        <dbReference type="Proteomes" id="UP000002368"/>
    </source>
</evidence>
<dbReference type="PANTHER" id="PTHR43798">
    <property type="entry name" value="MONOACYLGLYCEROL LIPASE"/>
    <property type="match status" value="1"/>
</dbReference>
<dbReference type="Pfam" id="PF00561">
    <property type="entry name" value="Abhydrolase_1"/>
    <property type="match status" value="1"/>
</dbReference>
<dbReference type="PRINTS" id="PR00111">
    <property type="entry name" value="ABHYDROLASE"/>
</dbReference>
<dbReference type="GO" id="GO:0016787">
    <property type="term" value="F:hydrolase activity"/>
    <property type="evidence" value="ECO:0007669"/>
    <property type="project" value="UniProtKB-KW"/>
</dbReference>
<reference evidence="3 4" key="1">
    <citation type="journal article" date="2011" name="Stand. Genomic Sci.">
        <title>Complete genome sequence of the thermophilic, hydrogen-oxidizing Bacillus tusciae type strain (T2) and reclassification in the new genus, Kyrpidia gen. nov. as Kyrpidia tusciae comb. nov. and emendation of the family Alicyclobacillaceae da Costa and Rainey, 2010.</title>
        <authorList>
            <person name="Klenk H.P."/>
            <person name="Lapidus A."/>
            <person name="Chertkov O."/>
            <person name="Copeland A."/>
            <person name="Del Rio T.G."/>
            <person name="Nolan M."/>
            <person name="Lucas S."/>
            <person name="Chen F."/>
            <person name="Tice H."/>
            <person name="Cheng J.F."/>
            <person name="Han C."/>
            <person name="Bruce D."/>
            <person name="Goodwin L."/>
            <person name="Pitluck S."/>
            <person name="Pati A."/>
            <person name="Ivanova N."/>
            <person name="Mavromatis K."/>
            <person name="Daum C."/>
            <person name="Chen A."/>
            <person name="Palaniappan K."/>
            <person name="Chang Y.J."/>
            <person name="Land M."/>
            <person name="Hauser L."/>
            <person name="Jeffries C.D."/>
            <person name="Detter J.C."/>
            <person name="Rohde M."/>
            <person name="Abt B."/>
            <person name="Pukall R."/>
            <person name="Goker M."/>
            <person name="Bristow J."/>
            <person name="Markowitz V."/>
            <person name="Hugenholtz P."/>
            <person name="Eisen J.A."/>
        </authorList>
    </citation>
    <scope>NUCLEOTIDE SEQUENCE [LARGE SCALE GENOMIC DNA]</scope>
    <source>
        <strain evidence="3 4">DSM 2912</strain>
    </source>
</reference>
<sequence>MMASKTQVTEKRVEARGLTSHILLAGDSGKPAVLLLHGAGPGANAASNWRHLMPDLAENFYVVAPDLIGFGQSAIPDPIPGNIMAWIGIRVEQVLGLMDHLGIEKAHIVGNSMGGALTLQLLSEAPERFLKVALMGSIGAPAPRTPELTRLLSFYSDPRPARYREMMHSFAYDPDKFEGMDQIVSERYKIATNPDVMPIAEKMIDSMRTGIESLVMPPSVLGKLPHEVLLFHGRQDRIVPLDTSLYLLQHLKHAELIVLDRSGHWAQLERWDIMRPILERHFGAKSWN</sequence>
<accession>D5WTH5</accession>
<dbReference type="STRING" id="562970.Btus_2553"/>
<organism evidence="3 4">
    <name type="scientific">Kyrpidia tusciae (strain DSM 2912 / NBRC 15312 / T2)</name>
    <name type="common">Bacillus tusciae</name>
    <dbReference type="NCBI Taxonomy" id="562970"/>
    <lineage>
        <taxon>Bacteria</taxon>
        <taxon>Bacillati</taxon>
        <taxon>Bacillota</taxon>
        <taxon>Bacilli</taxon>
        <taxon>Bacillales</taxon>
        <taxon>Alicyclobacillaceae</taxon>
        <taxon>Kyrpidia</taxon>
    </lineage>
</organism>
<evidence type="ECO:0000259" key="2">
    <source>
        <dbReference type="Pfam" id="PF00561"/>
    </source>
</evidence>
<dbReference type="SUPFAM" id="SSF53474">
    <property type="entry name" value="alpha/beta-Hydrolases"/>
    <property type="match status" value="1"/>
</dbReference>
<evidence type="ECO:0000256" key="1">
    <source>
        <dbReference type="ARBA" id="ARBA00022801"/>
    </source>
</evidence>
<dbReference type="KEGG" id="bts:Btus_2553"/>
<dbReference type="HOGENOM" id="CLU_020336_13_2_9"/>
<name>D5WTH5_KYRT2</name>
<protein>
    <submittedName>
        <fullName evidence="3">Alpha/beta hydrolase fold protein</fullName>
    </submittedName>
</protein>
<dbReference type="InterPro" id="IPR050266">
    <property type="entry name" value="AB_hydrolase_sf"/>
</dbReference>
<dbReference type="EMBL" id="CP002017">
    <property type="protein sequence ID" value="ADG07211.1"/>
    <property type="molecule type" value="Genomic_DNA"/>
</dbReference>
<dbReference type="Proteomes" id="UP000002368">
    <property type="component" value="Chromosome"/>
</dbReference>